<sequence length="190" mass="19016">MRKRFWIAGGAAAGAALSIGASVLIATSAASAGVLPLSVLYAGSAASVADESVYAEMGDGGIDVSSLVEVASDDVGDHLVGLDAAGNVCLITTIRATGLTASSCTDPEVFKETGVPLSIGSRLDSGEFVTSESYLLPDAVVLENSVLVDAGLTAVTPNLLIGDTSGLPSESLNVGTQDGEPFELLLVSDK</sequence>
<dbReference type="RefSeq" id="WP_150450088.1">
    <property type="nucleotide sequence ID" value="NZ_VYSA01000004.1"/>
</dbReference>
<accession>A0A5J5IY88</accession>
<evidence type="ECO:0000313" key="2">
    <source>
        <dbReference type="Proteomes" id="UP000325827"/>
    </source>
</evidence>
<dbReference type="EMBL" id="VYSA01000004">
    <property type="protein sequence ID" value="KAA9105946.1"/>
    <property type="molecule type" value="Genomic_DNA"/>
</dbReference>
<organism evidence="1 2">
    <name type="scientific">Microbacterium rhizomatis</name>
    <dbReference type="NCBI Taxonomy" id="1631477"/>
    <lineage>
        <taxon>Bacteria</taxon>
        <taxon>Bacillati</taxon>
        <taxon>Actinomycetota</taxon>
        <taxon>Actinomycetes</taxon>
        <taxon>Micrococcales</taxon>
        <taxon>Microbacteriaceae</taxon>
        <taxon>Microbacterium</taxon>
    </lineage>
</organism>
<dbReference type="AlphaFoldDB" id="A0A5J5IY88"/>
<name>A0A5J5IY88_9MICO</name>
<gene>
    <name evidence="1" type="ORF">F6B43_16425</name>
</gene>
<protein>
    <submittedName>
        <fullName evidence="1">Uncharacterized protein</fullName>
    </submittedName>
</protein>
<keyword evidence="2" id="KW-1185">Reference proteome</keyword>
<proteinExistence type="predicted"/>
<evidence type="ECO:0000313" key="1">
    <source>
        <dbReference type="EMBL" id="KAA9105946.1"/>
    </source>
</evidence>
<dbReference type="Proteomes" id="UP000325827">
    <property type="component" value="Unassembled WGS sequence"/>
</dbReference>
<comment type="caution">
    <text evidence="1">The sequence shown here is derived from an EMBL/GenBank/DDBJ whole genome shotgun (WGS) entry which is preliminary data.</text>
</comment>
<reference evidence="2" key="1">
    <citation type="submission" date="2019-09" db="EMBL/GenBank/DDBJ databases">
        <title>Mumia zhuanghuii sp. nov. isolated from the intestinal contents of plateau pika (Ochotona curzoniae) in the Qinghai-Tibet plateau of China.</title>
        <authorList>
            <person name="Tian Z."/>
        </authorList>
    </citation>
    <scope>NUCLEOTIDE SEQUENCE [LARGE SCALE GENOMIC DNA]</scope>
    <source>
        <strain evidence="2">JCM 30598</strain>
    </source>
</reference>